<protein>
    <submittedName>
        <fullName evidence="5">ABC-ATPase domain-containing protein</fullName>
    </submittedName>
</protein>
<organism evidence="5 6">
    <name type="scientific">Lipingzhangella rawalii</name>
    <dbReference type="NCBI Taxonomy" id="2055835"/>
    <lineage>
        <taxon>Bacteria</taxon>
        <taxon>Bacillati</taxon>
        <taxon>Actinomycetota</taxon>
        <taxon>Actinomycetes</taxon>
        <taxon>Streptosporangiales</taxon>
        <taxon>Nocardiopsidaceae</taxon>
        <taxon>Lipingzhangella</taxon>
    </lineage>
</organism>
<comment type="caution">
    <text evidence="5">The sequence shown here is derived from an EMBL/GenBank/DDBJ whole genome shotgun (WGS) entry which is preliminary data.</text>
</comment>
<evidence type="ECO:0000313" key="5">
    <source>
        <dbReference type="EMBL" id="MDS1272520.1"/>
    </source>
</evidence>
<dbReference type="PANTHER" id="PTHR38149">
    <property type="entry name" value="ATPASE"/>
    <property type="match status" value="1"/>
</dbReference>
<dbReference type="Pfam" id="PF09818">
    <property type="entry name" value="ABC_ATPase"/>
    <property type="match status" value="1"/>
</dbReference>
<dbReference type="SUPFAM" id="SSF52540">
    <property type="entry name" value="P-loop containing nucleoside triphosphate hydrolases"/>
    <property type="match status" value="1"/>
</dbReference>
<feature type="region of interest" description="Disordered" evidence="1">
    <location>
        <begin position="1"/>
        <end position="56"/>
    </location>
</feature>
<dbReference type="Proteomes" id="UP001250214">
    <property type="component" value="Unassembled WGS sequence"/>
</dbReference>
<feature type="compositionally biased region" description="Basic and acidic residues" evidence="1">
    <location>
        <begin position="40"/>
        <end position="56"/>
    </location>
</feature>
<dbReference type="RefSeq" id="WP_310914107.1">
    <property type="nucleotide sequence ID" value="NZ_JAVLVT010000013.1"/>
</dbReference>
<dbReference type="InterPro" id="IPR046834">
    <property type="entry name" value="ABC_ATPase_C"/>
</dbReference>
<gene>
    <name evidence="5" type="ORF">RIF23_19715</name>
</gene>
<feature type="compositionally biased region" description="Basic and acidic residues" evidence="1">
    <location>
        <begin position="1"/>
        <end position="11"/>
    </location>
</feature>
<dbReference type="PANTHER" id="PTHR38149:SF1">
    <property type="entry name" value="ATPASE"/>
    <property type="match status" value="1"/>
</dbReference>
<name>A0ABU2HCF6_9ACTN</name>
<dbReference type="Pfam" id="PF20446">
    <property type="entry name" value="ABC_N"/>
    <property type="match status" value="1"/>
</dbReference>
<evidence type="ECO:0000256" key="1">
    <source>
        <dbReference type="SAM" id="MobiDB-lite"/>
    </source>
</evidence>
<evidence type="ECO:0000259" key="4">
    <source>
        <dbReference type="Pfam" id="PF21117"/>
    </source>
</evidence>
<feature type="compositionally biased region" description="Gly residues" evidence="1">
    <location>
        <begin position="12"/>
        <end position="37"/>
    </location>
</feature>
<feature type="domain" description="MRB1590-like C-terminal" evidence="4">
    <location>
        <begin position="504"/>
        <end position="603"/>
    </location>
</feature>
<feature type="domain" description="ATPase of the ABC class N-terminal" evidence="3">
    <location>
        <begin position="54"/>
        <end position="199"/>
    </location>
</feature>
<dbReference type="InterPro" id="IPR046833">
    <property type="entry name" value="ABC_N"/>
</dbReference>
<dbReference type="InterPro" id="IPR019195">
    <property type="entry name" value="ABC_ATPase_put"/>
</dbReference>
<dbReference type="Pfam" id="PF21117">
    <property type="entry name" value="MRB1590_C"/>
    <property type="match status" value="1"/>
</dbReference>
<dbReference type="EMBL" id="JAVLVT010000013">
    <property type="protein sequence ID" value="MDS1272520.1"/>
    <property type="molecule type" value="Genomic_DNA"/>
</dbReference>
<evidence type="ECO:0000313" key="6">
    <source>
        <dbReference type="Proteomes" id="UP001250214"/>
    </source>
</evidence>
<proteinExistence type="predicted"/>
<evidence type="ECO:0000259" key="3">
    <source>
        <dbReference type="Pfam" id="PF20446"/>
    </source>
</evidence>
<reference evidence="6" key="1">
    <citation type="submission" date="2023-07" db="EMBL/GenBank/DDBJ databases">
        <title>Novel species in the genus Lipingzhangella isolated from Sambhar Salt Lake.</title>
        <authorList>
            <person name="Jiya N."/>
            <person name="Kajale S."/>
            <person name="Sharma A."/>
        </authorList>
    </citation>
    <scope>NUCLEOTIDE SEQUENCE [LARGE SCALE GENOMIC DNA]</scope>
    <source>
        <strain evidence="6">LS1_29</strain>
    </source>
</reference>
<accession>A0ABU2HCF6</accession>
<sequence length="612" mass="66437">MSARHGGRDGARSGGRGGSGGPGQKQGHGRGGGGAGRAGSRRDQPEITGRRDEDRLRQELRRMEGASYGRYKSLAGEWDFGDFTVSIDKVQADPFAPPSRISVRVPAEIAQLPQRAWSPEPRRRGTADYLIRRVHRVLKGARLRIDAGGQEVLDRAACQIHAGEIRLRLGLELPGHGRKIDARSAEQELCDRLPEAVEALYWDSLQEDGLATDATTFADTVEDACSLRDQLATHGLVAFVADGAVLPRRSGISEQPMPAAEKPIAFDSPESLRVRIKLPHRGEVTGMGIAEGITLIVGGGFHGKSTLLHALERGVYDHVPGDGRELVVTRDDAVKIRAEEGRRVERSDVGAFVRNLPTGADTRDFRTENASGSTSQAANIAEALEAGSGLLLVDEDTTATNLMIRDARMQRLVHGDREPLTPFVDLVRPLRRDHGVSTVLVMGASGDYFDVADQVVMLDAYHPYDVTDQARELASERHDADFPAPARRVVDPGSVDSTARGKSRIKRRDMDVLTFGEYDIDVRHLTQLVDPSQIIGVGLALRTLAAEGYLDGRRSLAEALDALEERLDDAGVVLLGRGFAGDYALPRRHEIAGALNRLRSLRVSGFAESTGQ</sequence>
<feature type="domain" description="ATPase of the ABC class C-terminal" evidence="2">
    <location>
        <begin position="217"/>
        <end position="480"/>
    </location>
</feature>
<keyword evidence="6" id="KW-1185">Reference proteome</keyword>
<evidence type="ECO:0000259" key="2">
    <source>
        <dbReference type="Pfam" id="PF09818"/>
    </source>
</evidence>
<dbReference type="InterPro" id="IPR027417">
    <property type="entry name" value="P-loop_NTPase"/>
</dbReference>
<dbReference type="InterPro" id="IPR049069">
    <property type="entry name" value="MRB1590-like_C"/>
</dbReference>